<reference evidence="1 2" key="2">
    <citation type="journal article" date="2016" name="Int. J. Syst. Evol. Microbiol.">
        <title>Taxonomy of haemolytic and/or proteolytic strains of the genus Acinetobacter with the proposal of Acinetobacter courvalinii sp. nov. (genomic species 14 sensu Bouvet &amp; Jeanjean), Acinetobacter dispersus sp. nov. (genomic species 17), Acinetobacter modestus sp. nov., Acinetobacter proteolyticus sp. nov. and Acinetobacter vivianii sp. nov.</title>
        <authorList>
            <person name="Nemec A."/>
            <person name="Radolfova-Krizova L."/>
            <person name="Maixnerova M."/>
            <person name="Vrestiakova E."/>
            <person name="Jezek P."/>
            <person name="Sedo O."/>
        </authorList>
    </citation>
    <scope>NUCLEOTIDE SEQUENCE [LARGE SCALE GENOMIC DNA]</scope>
    <source>
        <strain evidence="1 2">NIPH 236</strain>
    </source>
</reference>
<dbReference type="EMBL" id="APOJ01000023">
    <property type="protein sequence ID" value="ENU27085.1"/>
    <property type="molecule type" value="Genomic_DNA"/>
</dbReference>
<name>A0ABN0JP98_9GAMM</name>
<proteinExistence type="predicted"/>
<gene>
    <name evidence="1" type="ORF">F992_01690</name>
</gene>
<dbReference type="Proteomes" id="UP000013190">
    <property type="component" value="Unassembled WGS sequence"/>
</dbReference>
<evidence type="ECO:0000313" key="2">
    <source>
        <dbReference type="Proteomes" id="UP000013190"/>
    </source>
</evidence>
<evidence type="ECO:0000313" key="1">
    <source>
        <dbReference type="EMBL" id="ENU27085.1"/>
    </source>
</evidence>
<organism evidence="1 2">
    <name type="scientific">Acinetobacter modestus</name>
    <dbReference type="NCBI Taxonomy" id="1776740"/>
    <lineage>
        <taxon>Bacteria</taxon>
        <taxon>Pseudomonadati</taxon>
        <taxon>Pseudomonadota</taxon>
        <taxon>Gammaproteobacteria</taxon>
        <taxon>Moraxellales</taxon>
        <taxon>Moraxellaceae</taxon>
        <taxon>Acinetobacter</taxon>
    </lineage>
</organism>
<accession>A0ABN0JP98</accession>
<sequence>MTEFNGTNPLLDALGDQPTIRDVTINNNTSFKIVEPLTGLQIQTETIVRVHGEVAFQQIQNNIVQLNELKQEEAVTSTDVIVNEETAQ</sequence>
<protein>
    <submittedName>
        <fullName evidence="1">Uncharacterized protein</fullName>
    </submittedName>
</protein>
<comment type="caution">
    <text evidence="1">The sequence shown here is derived from an EMBL/GenBank/DDBJ whole genome shotgun (WGS) entry which is preliminary data.</text>
</comment>
<dbReference type="GeneID" id="92835087"/>
<keyword evidence="2" id="KW-1185">Reference proteome</keyword>
<dbReference type="RefSeq" id="WP_004661738.1">
    <property type="nucleotide sequence ID" value="NZ_BMDV01000002.1"/>
</dbReference>
<reference evidence="2" key="1">
    <citation type="submission" date="2013-02" db="EMBL/GenBank/DDBJ databases">
        <title>The Genome Sequence of Acinetobacter sp. NIPH 236.</title>
        <authorList>
            <consortium name="The Broad Institute Genome Sequencing Platform"/>
            <consortium name="The Broad Institute Genome Sequencing Center for Infectious Disease"/>
            <person name="Cerqueira G."/>
            <person name="Feldgarden M."/>
            <person name="Courvalin P."/>
            <person name="Perichon B."/>
            <person name="Grillot-Courvalin C."/>
            <person name="Clermont D."/>
            <person name="Rocha E."/>
            <person name="Yoon E.-J."/>
            <person name="Nemec A."/>
            <person name="Walker B."/>
            <person name="Young S.K."/>
            <person name="Zeng Q."/>
            <person name="Gargeya S."/>
            <person name="Fitzgerald M."/>
            <person name="Haas B."/>
            <person name="Abouelleil A."/>
            <person name="Alvarado L."/>
            <person name="Arachchi H.M."/>
            <person name="Berlin A.M."/>
            <person name="Chapman S.B."/>
            <person name="Dewar J."/>
            <person name="Goldberg J."/>
            <person name="Griggs A."/>
            <person name="Gujja S."/>
            <person name="Hansen M."/>
            <person name="Howarth C."/>
            <person name="Imamovic A."/>
            <person name="Larimer J."/>
            <person name="McCowan C."/>
            <person name="Murphy C."/>
            <person name="Neiman D."/>
            <person name="Pearson M."/>
            <person name="Priest M."/>
            <person name="Roberts A."/>
            <person name="Saif S."/>
            <person name="Shea T."/>
            <person name="Sisk P."/>
            <person name="Sykes S."/>
            <person name="Wortman J."/>
            <person name="Nusbaum C."/>
            <person name="Birren B."/>
        </authorList>
    </citation>
    <scope>NUCLEOTIDE SEQUENCE [LARGE SCALE GENOMIC DNA]</scope>
    <source>
        <strain evidence="2">NIPH 236</strain>
    </source>
</reference>